<evidence type="ECO:0000313" key="3">
    <source>
        <dbReference type="EMBL" id="KDN52993.1"/>
    </source>
</evidence>
<dbReference type="OrthoDB" id="5135119at2759"/>
<dbReference type="InterPro" id="IPR017850">
    <property type="entry name" value="Alkaline_phosphatase_core_sf"/>
</dbReference>
<dbReference type="AlphaFoldDB" id="A0A066WK98"/>
<evidence type="ECO:0000256" key="1">
    <source>
        <dbReference type="ARBA" id="ARBA00022801"/>
    </source>
</evidence>
<dbReference type="PANTHER" id="PTHR31956">
    <property type="entry name" value="NON-SPECIFIC PHOSPHOLIPASE C4-RELATED"/>
    <property type="match status" value="1"/>
</dbReference>
<dbReference type="Gene3D" id="3.40.720.10">
    <property type="entry name" value="Alkaline Phosphatase, subunit A"/>
    <property type="match status" value="1"/>
</dbReference>
<evidence type="ECO:0000313" key="4">
    <source>
        <dbReference type="Proteomes" id="UP000027361"/>
    </source>
</evidence>
<dbReference type="HOGENOM" id="CLU_027977_4_0_1"/>
<evidence type="ECO:0000256" key="2">
    <source>
        <dbReference type="SAM" id="SignalP"/>
    </source>
</evidence>
<reference evidence="3 4" key="1">
    <citation type="submission" date="2014-05" db="EMBL/GenBank/DDBJ databases">
        <title>Draft genome sequence of a rare smut relative, Tilletiaria anomala UBC 951.</title>
        <authorList>
            <consortium name="DOE Joint Genome Institute"/>
            <person name="Toome M."/>
            <person name="Kuo A."/>
            <person name="Henrissat B."/>
            <person name="Lipzen A."/>
            <person name="Tritt A."/>
            <person name="Yoshinaga Y."/>
            <person name="Zane M."/>
            <person name="Barry K."/>
            <person name="Grigoriev I.V."/>
            <person name="Spatafora J.W."/>
            <person name="Aimea M.C."/>
        </authorList>
    </citation>
    <scope>NUCLEOTIDE SEQUENCE [LARGE SCALE GENOMIC DNA]</scope>
    <source>
        <strain evidence="3 4">UBC 951</strain>
    </source>
</reference>
<dbReference type="InterPro" id="IPR007312">
    <property type="entry name" value="Phosphoesterase"/>
</dbReference>
<feature type="signal peptide" evidence="2">
    <location>
        <begin position="1"/>
        <end position="19"/>
    </location>
</feature>
<dbReference type="GeneID" id="25267107"/>
<keyword evidence="2" id="KW-0732">Signal</keyword>
<dbReference type="InParanoid" id="A0A066WK98"/>
<dbReference type="EMBL" id="JMSN01000005">
    <property type="protein sequence ID" value="KDN52993.1"/>
    <property type="molecule type" value="Genomic_DNA"/>
</dbReference>
<accession>A0A066WK98</accession>
<dbReference type="Proteomes" id="UP000027361">
    <property type="component" value="Unassembled WGS sequence"/>
</dbReference>
<sequence>MPSLSTLVAVAAIPAVVNAYPLNFPGAGRISNLAKRAQLALNFVAPSTSPLVQSPNYAGAANGTLSKKDVVPGKAFDRLIHIWLENTDAEIAMATPSFSSLAQHGVTHSQRYALTHPSEPEYLATVAGDFFGMADDAFYHLPENITTLFDLFEDGGSAGKPISYACYQENMPSNGYTGFNYTEHNYLTGNGTYTFYVRKHNPCAMADFVSGNATRAIEANRNFNQFSTDLEADALPQWMFITPNLVNDGHDTTPAFFSNWTEYFLLPLLNDTRFNNNRTAIILTFDENESYGDPNRIATILLGGVVPQSAINTTDSTYYTHYSDISSVEANWGLKNLGRGDMNKTLANVYSTFAHQLNHTNTEVSGDAIPINNATGVYPGAFSNTQNTDFTFPPNADNNTLIKAGLNKSMTEQVAFAYQVNLTSQHLPNPYGSNPFPLDYVSRSGSSNGAAGTSGAGKAVAAIALLAGAASLL</sequence>
<keyword evidence="1" id="KW-0378">Hydrolase</keyword>
<dbReference type="GO" id="GO:0009395">
    <property type="term" value="P:phospholipid catabolic process"/>
    <property type="evidence" value="ECO:0007669"/>
    <property type="project" value="TreeGrafter"/>
</dbReference>
<feature type="chain" id="PRO_5001632999" description="Phosphoesterase-domain-containing protein" evidence="2">
    <location>
        <begin position="20"/>
        <end position="473"/>
    </location>
</feature>
<keyword evidence="4" id="KW-1185">Reference proteome</keyword>
<protein>
    <recommendedName>
        <fullName evidence="5">Phosphoesterase-domain-containing protein</fullName>
    </recommendedName>
</protein>
<comment type="caution">
    <text evidence="3">The sequence shown here is derived from an EMBL/GenBank/DDBJ whole genome shotgun (WGS) entry which is preliminary data.</text>
</comment>
<gene>
    <name evidence="3" type="ORF">K437DRAFT_292666</name>
</gene>
<dbReference type="PANTHER" id="PTHR31956:SF8">
    <property type="entry name" value="ACID PHOSPHATASE PHOA (AFU_ORTHOLOGUE AFUA_1G03570)"/>
    <property type="match status" value="1"/>
</dbReference>
<dbReference type="GO" id="GO:0016788">
    <property type="term" value="F:hydrolase activity, acting on ester bonds"/>
    <property type="evidence" value="ECO:0007669"/>
    <property type="project" value="InterPro"/>
</dbReference>
<proteinExistence type="predicted"/>
<dbReference type="RefSeq" id="XP_013245832.1">
    <property type="nucleotide sequence ID" value="XM_013390378.1"/>
</dbReference>
<evidence type="ECO:0008006" key="5">
    <source>
        <dbReference type="Google" id="ProtNLM"/>
    </source>
</evidence>
<name>A0A066WK98_TILAU</name>
<dbReference type="STRING" id="1037660.A0A066WK98"/>
<dbReference type="Pfam" id="PF04185">
    <property type="entry name" value="Phosphoesterase"/>
    <property type="match status" value="1"/>
</dbReference>
<dbReference type="OMA" id="GYVNWEV"/>
<organism evidence="3 4">
    <name type="scientific">Tilletiaria anomala (strain ATCC 24038 / CBS 436.72 / UBC 951)</name>
    <dbReference type="NCBI Taxonomy" id="1037660"/>
    <lineage>
        <taxon>Eukaryota</taxon>
        <taxon>Fungi</taxon>
        <taxon>Dikarya</taxon>
        <taxon>Basidiomycota</taxon>
        <taxon>Ustilaginomycotina</taxon>
        <taxon>Exobasidiomycetes</taxon>
        <taxon>Georgefischeriales</taxon>
        <taxon>Tilletiariaceae</taxon>
        <taxon>Tilletiaria</taxon>
    </lineage>
</organism>